<evidence type="ECO:0000313" key="3">
    <source>
        <dbReference type="Proteomes" id="UP000608662"/>
    </source>
</evidence>
<comment type="caution">
    <text evidence="2">The sequence shown here is derived from an EMBL/GenBank/DDBJ whole genome shotgun (WGS) entry which is preliminary data.</text>
</comment>
<proteinExistence type="predicted"/>
<sequence>MDDQVLDTDALDWQEYDHGTRSFRGKRFTRASAASELGCSLYEIEPEARGWPAHYHEGNEEAIFVLDGDGTLWLGSDREERDLEAGDFAVFPRSEAGQHELEAGPDGLRYLAMSTMNEPDITVYPDNDAVGVFAGSPPGGQKGERRLSKYLDLDAEVPYWDDEDGDGRREE</sequence>
<dbReference type="Gene3D" id="2.60.120.10">
    <property type="entry name" value="Jelly Rolls"/>
    <property type="match status" value="1"/>
</dbReference>
<dbReference type="RefSeq" id="WP_170094175.1">
    <property type="nucleotide sequence ID" value="NZ_WOYG01000001.1"/>
</dbReference>
<evidence type="ECO:0000259" key="1">
    <source>
        <dbReference type="Pfam" id="PF07883"/>
    </source>
</evidence>
<dbReference type="Pfam" id="PF07883">
    <property type="entry name" value="Cupin_2"/>
    <property type="match status" value="1"/>
</dbReference>
<accession>A0A847UHB2</accession>
<dbReference type="AlphaFoldDB" id="A0A847UHB2"/>
<dbReference type="SUPFAM" id="SSF51182">
    <property type="entry name" value="RmlC-like cupins"/>
    <property type="match status" value="1"/>
</dbReference>
<dbReference type="EMBL" id="WOYG01000001">
    <property type="protein sequence ID" value="NLV10488.1"/>
    <property type="molecule type" value="Genomic_DNA"/>
</dbReference>
<dbReference type="Proteomes" id="UP000608662">
    <property type="component" value="Unassembled WGS sequence"/>
</dbReference>
<name>A0A847UHB2_9EURY</name>
<dbReference type="InterPro" id="IPR011051">
    <property type="entry name" value="RmlC_Cupin_sf"/>
</dbReference>
<feature type="domain" description="Cupin type-2" evidence="1">
    <location>
        <begin position="41"/>
        <end position="94"/>
    </location>
</feature>
<gene>
    <name evidence="2" type="ORF">GOC74_11165</name>
</gene>
<organism evidence="2 3">
    <name type="scientific">Halomicrobium mukohataei</name>
    <dbReference type="NCBI Taxonomy" id="57705"/>
    <lineage>
        <taxon>Archaea</taxon>
        <taxon>Methanobacteriati</taxon>
        <taxon>Methanobacteriota</taxon>
        <taxon>Stenosarchaea group</taxon>
        <taxon>Halobacteria</taxon>
        <taxon>Halobacteriales</taxon>
        <taxon>Haloarculaceae</taxon>
        <taxon>Halomicrobium</taxon>
    </lineage>
</organism>
<protein>
    <submittedName>
        <fullName evidence="2">Cupin domain-containing protein</fullName>
    </submittedName>
</protein>
<reference evidence="2" key="1">
    <citation type="submission" date="2019-12" db="EMBL/GenBank/DDBJ databases">
        <title>Whole-genome sequence of Halomicrobium mukohataei pws1.</title>
        <authorList>
            <person name="Verma D.K."/>
            <person name="Gopal K."/>
            <person name="Prasad E.S."/>
        </authorList>
    </citation>
    <scope>NUCLEOTIDE SEQUENCE</scope>
    <source>
        <strain evidence="2">Pws1</strain>
    </source>
</reference>
<dbReference type="OrthoDB" id="49661at2157"/>
<dbReference type="InterPro" id="IPR013096">
    <property type="entry name" value="Cupin_2"/>
</dbReference>
<evidence type="ECO:0000313" key="2">
    <source>
        <dbReference type="EMBL" id="NLV10488.1"/>
    </source>
</evidence>
<dbReference type="InterPro" id="IPR014710">
    <property type="entry name" value="RmlC-like_jellyroll"/>
</dbReference>